<protein>
    <recommendedName>
        <fullName evidence="4">Metal-dependent hydrolase</fullName>
    </recommendedName>
</protein>
<feature type="transmembrane region" description="Helical" evidence="1">
    <location>
        <begin position="126"/>
        <end position="147"/>
    </location>
</feature>
<feature type="transmembrane region" description="Helical" evidence="1">
    <location>
        <begin position="59"/>
        <end position="82"/>
    </location>
</feature>
<keyword evidence="1" id="KW-0812">Transmembrane</keyword>
<sequence>MDTLSHTLWGAGLFGKRGTFLLAMFFGAMPDLFSFGLWLPGHIATTGFGRPDLAAIPDWVVTNYTIFHSWVIAFIAIGAVFLWRKDLAFVMLAWPFHILLDVPFHTAEFFPTQVFWPISDIFFDGIAWSSPWIWFPNIGALVLLYLWRWQRGDFRSSIHIKADSV</sequence>
<evidence type="ECO:0000313" key="2">
    <source>
        <dbReference type="EMBL" id="MBF6056753.1"/>
    </source>
</evidence>
<evidence type="ECO:0008006" key="4">
    <source>
        <dbReference type="Google" id="ProtNLM"/>
    </source>
</evidence>
<keyword evidence="1" id="KW-0472">Membrane</keyword>
<organism evidence="2 3">
    <name type="scientific">Thiomicrorhabdus heinhorstiae</name>
    <dbReference type="NCBI Taxonomy" id="2748010"/>
    <lineage>
        <taxon>Bacteria</taxon>
        <taxon>Pseudomonadati</taxon>
        <taxon>Pseudomonadota</taxon>
        <taxon>Gammaproteobacteria</taxon>
        <taxon>Thiotrichales</taxon>
        <taxon>Piscirickettsiaceae</taxon>
        <taxon>Thiomicrorhabdus</taxon>
    </lineage>
</organism>
<dbReference type="Proteomes" id="UP001193680">
    <property type="component" value="Unassembled WGS sequence"/>
</dbReference>
<accession>A0ABS0BUL5</accession>
<dbReference type="EMBL" id="JACBGI020000001">
    <property type="protein sequence ID" value="MBF6056753.1"/>
    <property type="molecule type" value="Genomic_DNA"/>
</dbReference>
<proteinExistence type="predicted"/>
<evidence type="ECO:0000256" key="1">
    <source>
        <dbReference type="SAM" id="Phobius"/>
    </source>
</evidence>
<gene>
    <name evidence="2" type="ORF">H8792_000180</name>
</gene>
<feature type="transmembrane region" description="Helical" evidence="1">
    <location>
        <begin position="87"/>
        <end position="106"/>
    </location>
</feature>
<keyword evidence="3" id="KW-1185">Reference proteome</keyword>
<dbReference type="RefSeq" id="WP_194947124.1">
    <property type="nucleotide sequence ID" value="NZ_JACBGI020000001.1"/>
</dbReference>
<name>A0ABS0BUL5_9GAMM</name>
<reference evidence="2 3" key="1">
    <citation type="submission" date="2020-11" db="EMBL/GenBank/DDBJ databases">
        <title>Sulfur oxidizing isolate from Hospital Hole Sinkhole.</title>
        <authorList>
            <person name="Scott K.M."/>
        </authorList>
    </citation>
    <scope>NUCLEOTIDE SEQUENCE [LARGE SCALE GENOMIC DNA]</scope>
    <source>
        <strain evidence="2 3">HH1</strain>
    </source>
</reference>
<evidence type="ECO:0000313" key="3">
    <source>
        <dbReference type="Proteomes" id="UP001193680"/>
    </source>
</evidence>
<feature type="transmembrane region" description="Helical" evidence="1">
    <location>
        <begin position="20"/>
        <end position="39"/>
    </location>
</feature>
<comment type="caution">
    <text evidence="2">The sequence shown here is derived from an EMBL/GenBank/DDBJ whole genome shotgun (WGS) entry which is preliminary data.</text>
</comment>
<keyword evidence="1" id="KW-1133">Transmembrane helix</keyword>